<dbReference type="InterPro" id="IPR051000">
    <property type="entry name" value="Homeobox_DNA-bind_prot"/>
</dbReference>
<dbReference type="GO" id="GO:0000978">
    <property type="term" value="F:RNA polymerase II cis-regulatory region sequence-specific DNA binding"/>
    <property type="evidence" value="ECO:0007669"/>
    <property type="project" value="TreeGrafter"/>
</dbReference>
<evidence type="ECO:0000259" key="7">
    <source>
        <dbReference type="PROSITE" id="PS50071"/>
    </source>
</evidence>
<dbReference type="GO" id="GO:0000981">
    <property type="term" value="F:DNA-binding transcription factor activity, RNA polymerase II-specific"/>
    <property type="evidence" value="ECO:0007669"/>
    <property type="project" value="InterPro"/>
</dbReference>
<evidence type="ECO:0000256" key="6">
    <source>
        <dbReference type="SAM" id="MobiDB-lite"/>
    </source>
</evidence>
<dbReference type="PANTHER" id="PTHR24324">
    <property type="entry name" value="HOMEOBOX PROTEIN HHEX"/>
    <property type="match status" value="1"/>
</dbReference>
<evidence type="ECO:0000256" key="4">
    <source>
        <dbReference type="PROSITE-ProRule" id="PRU00108"/>
    </source>
</evidence>
<name>A0AAX4HCX1_9ASCO</name>
<feature type="region of interest" description="Disordered" evidence="6">
    <location>
        <begin position="56"/>
        <end position="75"/>
    </location>
</feature>
<dbReference type="SMART" id="SM00389">
    <property type="entry name" value="HOX"/>
    <property type="match status" value="1"/>
</dbReference>
<comment type="subcellular location">
    <subcellularLocation>
        <location evidence="4 5">Nucleus</location>
    </subcellularLocation>
</comment>
<dbReference type="RefSeq" id="XP_062878602.1">
    <property type="nucleotide sequence ID" value="XM_063022532.1"/>
</dbReference>
<proteinExistence type="predicted"/>
<dbReference type="InterPro" id="IPR001356">
    <property type="entry name" value="HD"/>
</dbReference>
<evidence type="ECO:0000256" key="5">
    <source>
        <dbReference type="RuleBase" id="RU000682"/>
    </source>
</evidence>
<keyword evidence="1 4" id="KW-0238">DNA-binding</keyword>
<feature type="compositionally biased region" description="Polar residues" evidence="6">
    <location>
        <begin position="249"/>
        <end position="263"/>
    </location>
</feature>
<dbReference type="GO" id="GO:0030154">
    <property type="term" value="P:cell differentiation"/>
    <property type="evidence" value="ECO:0007669"/>
    <property type="project" value="TreeGrafter"/>
</dbReference>
<accession>A0AAX4HCX1</accession>
<evidence type="ECO:0000313" key="9">
    <source>
        <dbReference type="Proteomes" id="UP001338582"/>
    </source>
</evidence>
<keyword evidence="9" id="KW-1185">Reference proteome</keyword>
<dbReference type="PANTHER" id="PTHR24324:SF9">
    <property type="entry name" value="HOMEOBOX DOMAIN-CONTAINING PROTEIN"/>
    <property type="match status" value="1"/>
</dbReference>
<dbReference type="GO" id="GO:0005634">
    <property type="term" value="C:nucleus"/>
    <property type="evidence" value="ECO:0007669"/>
    <property type="project" value="UniProtKB-SubCell"/>
</dbReference>
<keyword evidence="2 4" id="KW-0371">Homeobox</keyword>
<dbReference type="SUPFAM" id="SSF46689">
    <property type="entry name" value="Homeodomain-like"/>
    <property type="match status" value="1"/>
</dbReference>
<dbReference type="AlphaFoldDB" id="A0AAX4HCX1"/>
<dbReference type="Proteomes" id="UP001338582">
    <property type="component" value="Chromosome 4"/>
</dbReference>
<dbReference type="PROSITE" id="PS00027">
    <property type="entry name" value="HOMEOBOX_1"/>
    <property type="match status" value="1"/>
</dbReference>
<feature type="domain" description="Homeobox" evidence="7">
    <location>
        <begin position="174"/>
        <end position="234"/>
    </location>
</feature>
<keyword evidence="3 4" id="KW-0539">Nucleus</keyword>
<protein>
    <recommendedName>
        <fullName evidence="7">Homeobox domain-containing protein</fullName>
    </recommendedName>
</protein>
<dbReference type="Gene3D" id="1.10.10.60">
    <property type="entry name" value="Homeodomain-like"/>
    <property type="match status" value="1"/>
</dbReference>
<dbReference type="CDD" id="cd00086">
    <property type="entry name" value="homeodomain"/>
    <property type="match status" value="1"/>
</dbReference>
<evidence type="ECO:0000256" key="3">
    <source>
        <dbReference type="ARBA" id="ARBA00023242"/>
    </source>
</evidence>
<evidence type="ECO:0000256" key="2">
    <source>
        <dbReference type="ARBA" id="ARBA00023155"/>
    </source>
</evidence>
<reference evidence="8 9" key="1">
    <citation type="submission" date="2023-10" db="EMBL/GenBank/DDBJ databases">
        <title>Draft Genome Sequence of Candida saopaulonensis from a very Premature Infant with Sepsis.</title>
        <authorList>
            <person name="Ning Y."/>
            <person name="Dai R."/>
            <person name="Xiao M."/>
            <person name="Xu Y."/>
            <person name="Yan Q."/>
            <person name="Zhang L."/>
        </authorList>
    </citation>
    <scope>NUCLEOTIDE SEQUENCE [LARGE SCALE GENOMIC DNA]</scope>
    <source>
        <strain evidence="8 9">19XY460</strain>
    </source>
</reference>
<evidence type="ECO:0000256" key="1">
    <source>
        <dbReference type="ARBA" id="ARBA00023125"/>
    </source>
</evidence>
<dbReference type="KEGG" id="asau:88174633"/>
<sequence>MFTSTPKKPTFELNVLPSHTPLLPPLSAIFDDKSTLYKSKLPTIQDILATQSARTIHPPPALHSSASTPSLNSYSLTSNTLERPLTLRPSLSFPVVPTMVHQTQLPMTQLDKKEAVKRSASAVTAAEHDTPFSESAAKIASKIKSTSSPTKDFAFISHSPATFPSQEPTIDNASLARRKRRRTSPNELAILNQEFHLISTPGKAKRLEISKRVNMTEKAVQIWFQNKRQSIRRLRACEKEVTELPPTPDTTINSSYTSESAGETSRDMNHTILPSPDSPLVRPAQTTLSPLRSDSSDDIEVKIEAVENTSPTRKVEVKFEGYDRKPSFRLPLDKEIFLTPEKKPAERRPLASINTNTLISPKARSANDAQCIQGLLSLRTAAH</sequence>
<dbReference type="GeneID" id="88174633"/>
<dbReference type="Pfam" id="PF00046">
    <property type="entry name" value="Homeodomain"/>
    <property type="match status" value="1"/>
</dbReference>
<feature type="DNA-binding region" description="Homeobox" evidence="4">
    <location>
        <begin position="176"/>
        <end position="235"/>
    </location>
</feature>
<dbReference type="PROSITE" id="PS50071">
    <property type="entry name" value="HOMEOBOX_2"/>
    <property type="match status" value="1"/>
</dbReference>
<evidence type="ECO:0000313" key="8">
    <source>
        <dbReference type="EMBL" id="WPK26221.1"/>
    </source>
</evidence>
<dbReference type="EMBL" id="CP138897">
    <property type="protein sequence ID" value="WPK26221.1"/>
    <property type="molecule type" value="Genomic_DNA"/>
</dbReference>
<organism evidence="8 9">
    <name type="scientific">Australozyma saopauloensis</name>
    <dbReference type="NCBI Taxonomy" id="291208"/>
    <lineage>
        <taxon>Eukaryota</taxon>
        <taxon>Fungi</taxon>
        <taxon>Dikarya</taxon>
        <taxon>Ascomycota</taxon>
        <taxon>Saccharomycotina</taxon>
        <taxon>Pichiomycetes</taxon>
        <taxon>Metschnikowiaceae</taxon>
        <taxon>Australozyma</taxon>
    </lineage>
</organism>
<dbReference type="InterPro" id="IPR017970">
    <property type="entry name" value="Homeobox_CS"/>
</dbReference>
<dbReference type="InterPro" id="IPR009057">
    <property type="entry name" value="Homeodomain-like_sf"/>
</dbReference>
<feature type="region of interest" description="Disordered" evidence="6">
    <location>
        <begin position="243"/>
        <end position="267"/>
    </location>
</feature>
<gene>
    <name evidence="8" type="ORF">PUMCH_003570</name>
</gene>